<dbReference type="InterPro" id="IPR036597">
    <property type="entry name" value="Fido-like_dom_sf"/>
</dbReference>
<keyword evidence="3" id="KW-1185">Reference proteome</keyword>
<gene>
    <name evidence="2" type="ORF">COP05_04170</name>
</gene>
<feature type="domain" description="Fido" evidence="1">
    <location>
        <begin position="141"/>
        <end position="286"/>
    </location>
</feature>
<dbReference type="PANTHER" id="PTHR13504">
    <property type="entry name" value="FIDO DOMAIN-CONTAINING PROTEIN DDB_G0283145"/>
    <property type="match status" value="1"/>
</dbReference>
<dbReference type="Pfam" id="PF02661">
    <property type="entry name" value="Fic"/>
    <property type="match status" value="1"/>
</dbReference>
<evidence type="ECO:0000313" key="2">
    <source>
        <dbReference type="EMBL" id="ATH96375.1"/>
    </source>
</evidence>
<evidence type="ECO:0000259" key="1">
    <source>
        <dbReference type="PROSITE" id="PS51459"/>
    </source>
</evidence>
<dbReference type="InterPro" id="IPR040198">
    <property type="entry name" value="Fido_containing"/>
</dbReference>
<protein>
    <submittedName>
        <fullName evidence="2">Cell filamentation protein Fic</fullName>
    </submittedName>
</protein>
<reference evidence="2 3" key="1">
    <citation type="journal article" date="2016" name="Int. J. Syst. Evol. Microbiol.">
        <title>Dermabacter jinjuensis sp. nov., a novel species of the genus Dermabacter isolated from a clinical specimen.</title>
        <authorList>
            <person name="Park Y.K."/>
            <person name="Lee K.M."/>
            <person name="Lee W.K."/>
            <person name="Cho M.J."/>
            <person name="Lee H.S."/>
            <person name="Cho Y.G."/>
            <person name="Lee Y.C."/>
            <person name="Lee W.K."/>
            <person name="Seong W.K."/>
            <person name="Hwang K.J."/>
        </authorList>
    </citation>
    <scope>NUCLEOTIDE SEQUENCE [LARGE SCALE GENOMIC DNA]</scope>
    <source>
        <strain evidence="2 3">32T</strain>
    </source>
</reference>
<dbReference type="Proteomes" id="UP000815698">
    <property type="component" value="Chromosome"/>
</dbReference>
<sequence>MSWKAHTWSPSELGRRPRDRWGGTYWSYVPFALATPEWQIDPHVSQEAGRVERRIRSLNRLESVDTLEALAPYLLRSEAVSSSFIEGVQSNARKIALEELRREQRGSETRHSAGATAEAEIVGNIEALTRAVGELSSVERLEWKDIEKLQRELLPGRSNLGTRDRQNWVGGSTYHPGEAEFIPPSPDDLITALEDLIAFLNGAASGPLIQAGITHAQFETLHPFADGNGRIGRALIHTVFARTGLTQGAVLPLSQVLLTRSYEYVTGLMAYRGIPEGASLTGEVEPKRSLSLSEGINAWLSHFIGAADSAVDLALDLKYELDRFDAHSRQLVVEHAKSVGASTPRSDSTVWKIVEVLPKLPALSINAAAQLTGSSRTAAQNALEYLEAAGVLDERNIGKGTRGFMCSELFNLLNSTQRKWASTRFDTRMSPPRRPAPESA</sequence>
<name>A0ABM6PLB7_9MICO</name>
<organism evidence="2 3">
    <name type="scientific">Dermabacter jinjuensis</name>
    <dbReference type="NCBI Taxonomy" id="1667168"/>
    <lineage>
        <taxon>Bacteria</taxon>
        <taxon>Bacillati</taxon>
        <taxon>Actinomycetota</taxon>
        <taxon>Actinomycetes</taxon>
        <taxon>Micrococcales</taxon>
        <taxon>Dermabacteraceae</taxon>
        <taxon>Dermabacter</taxon>
    </lineage>
</organism>
<proteinExistence type="predicted"/>
<dbReference type="PROSITE" id="PS51459">
    <property type="entry name" value="FIDO"/>
    <property type="match status" value="1"/>
</dbReference>
<accession>A0ABM6PLB7</accession>
<dbReference type="Gene3D" id="1.10.3290.10">
    <property type="entry name" value="Fido-like domain"/>
    <property type="match status" value="1"/>
</dbReference>
<dbReference type="SUPFAM" id="SSF140931">
    <property type="entry name" value="Fic-like"/>
    <property type="match status" value="1"/>
</dbReference>
<dbReference type="EMBL" id="CP023482">
    <property type="protein sequence ID" value="ATH96375.1"/>
    <property type="molecule type" value="Genomic_DNA"/>
</dbReference>
<dbReference type="InterPro" id="IPR003812">
    <property type="entry name" value="Fido"/>
</dbReference>
<evidence type="ECO:0000313" key="3">
    <source>
        <dbReference type="Proteomes" id="UP000815698"/>
    </source>
</evidence>
<dbReference type="PANTHER" id="PTHR13504:SF38">
    <property type="entry name" value="FIDO DOMAIN-CONTAINING PROTEIN"/>
    <property type="match status" value="1"/>
</dbReference>